<dbReference type="NCBIfam" id="TIGR00184">
    <property type="entry name" value="purA"/>
    <property type="match status" value="1"/>
</dbReference>
<evidence type="ECO:0000256" key="3">
    <source>
        <dbReference type="ARBA" id="ARBA00022723"/>
    </source>
</evidence>
<accession>A0AA49FN91</accession>
<organism evidence="11">
    <name type="scientific">Candidatus Nitricoxidivorans perseverans</name>
    <dbReference type="NCBI Taxonomy" id="2975601"/>
    <lineage>
        <taxon>Bacteria</taxon>
        <taxon>Pseudomonadati</taxon>
        <taxon>Pseudomonadota</taxon>
        <taxon>Betaproteobacteria</taxon>
        <taxon>Nitrosomonadales</taxon>
        <taxon>Sterolibacteriaceae</taxon>
        <taxon>Candidatus Nitricoxidivorans</taxon>
    </lineage>
</organism>
<evidence type="ECO:0000256" key="1">
    <source>
        <dbReference type="ARBA" id="ARBA00011738"/>
    </source>
</evidence>
<keyword evidence="6 8" id="KW-0460">Magnesium</keyword>
<dbReference type="PROSITE" id="PS00513">
    <property type="entry name" value="ADENYLOSUCCIN_SYN_2"/>
    <property type="match status" value="1"/>
</dbReference>
<feature type="binding site" evidence="8">
    <location>
        <position position="312"/>
    </location>
    <ligand>
        <name>GTP</name>
        <dbReference type="ChEBI" id="CHEBI:37565"/>
    </ligand>
</feature>
<dbReference type="PANTHER" id="PTHR11846:SF0">
    <property type="entry name" value="ADENYLOSUCCINATE SYNTHETASE"/>
    <property type="match status" value="1"/>
</dbReference>
<dbReference type="KEGG" id="npv:OHM77_03905"/>
<dbReference type="InterPro" id="IPR042111">
    <property type="entry name" value="Adenylosuccinate_synth_dom3"/>
</dbReference>
<feature type="binding site" description="in other chain" evidence="8">
    <location>
        <position position="225"/>
    </location>
    <ligand>
        <name>IMP</name>
        <dbReference type="ChEBI" id="CHEBI:58053"/>
        <note>ligand shared between dimeric partners</note>
    </ligand>
</feature>
<dbReference type="InterPro" id="IPR033128">
    <property type="entry name" value="Adenylosuccin_syn_Lys_AS"/>
</dbReference>
<evidence type="ECO:0000313" key="11">
    <source>
        <dbReference type="EMBL" id="WIM06430.1"/>
    </source>
</evidence>
<comment type="pathway">
    <text evidence="8 10">Purine metabolism; AMP biosynthesis via de novo pathway; AMP from IMP: step 1/2.</text>
</comment>
<evidence type="ECO:0000256" key="8">
    <source>
        <dbReference type="HAMAP-Rule" id="MF_00011"/>
    </source>
</evidence>
<comment type="function">
    <text evidence="8">Plays an important role in the de novo pathway of purine nucleotide biosynthesis. Catalyzes the first committed step in the biosynthesis of AMP from IMP.</text>
</comment>
<keyword evidence="8" id="KW-0963">Cytoplasm</keyword>
<feature type="binding site" description="in other chain" evidence="8">
    <location>
        <begin position="39"/>
        <end position="42"/>
    </location>
    <ligand>
        <name>IMP</name>
        <dbReference type="ChEBI" id="CHEBI:58053"/>
        <note>ligand shared between dimeric partners</note>
    </ligand>
</feature>
<dbReference type="Gene3D" id="3.40.440.10">
    <property type="entry name" value="Adenylosuccinate Synthetase, subunit A, domain 1"/>
    <property type="match status" value="1"/>
</dbReference>
<dbReference type="GO" id="GO:0005737">
    <property type="term" value="C:cytoplasm"/>
    <property type="evidence" value="ECO:0007669"/>
    <property type="project" value="UniProtKB-SubCell"/>
</dbReference>
<dbReference type="InterPro" id="IPR042109">
    <property type="entry name" value="Adenylosuccinate_synth_dom1"/>
</dbReference>
<dbReference type="Proteomes" id="UP001234916">
    <property type="component" value="Chromosome"/>
</dbReference>
<dbReference type="HAMAP" id="MF_00011">
    <property type="entry name" value="Adenylosucc_synth"/>
    <property type="match status" value="1"/>
</dbReference>
<comment type="subcellular location">
    <subcellularLocation>
        <location evidence="8">Cytoplasm</location>
    </subcellularLocation>
</comment>
<dbReference type="SUPFAM" id="SSF52540">
    <property type="entry name" value="P-loop containing nucleoside triphosphate hydrolases"/>
    <property type="match status" value="1"/>
</dbReference>
<comment type="subunit">
    <text evidence="1 8">Homodimer.</text>
</comment>
<evidence type="ECO:0000256" key="4">
    <source>
        <dbReference type="ARBA" id="ARBA00022741"/>
    </source>
</evidence>
<dbReference type="AlphaFoldDB" id="A0AA49FN91"/>
<comment type="catalytic activity">
    <reaction evidence="8 10">
        <text>IMP + L-aspartate + GTP = N(6)-(1,2-dicarboxyethyl)-AMP + GDP + phosphate + 2 H(+)</text>
        <dbReference type="Rhea" id="RHEA:15753"/>
        <dbReference type="ChEBI" id="CHEBI:15378"/>
        <dbReference type="ChEBI" id="CHEBI:29991"/>
        <dbReference type="ChEBI" id="CHEBI:37565"/>
        <dbReference type="ChEBI" id="CHEBI:43474"/>
        <dbReference type="ChEBI" id="CHEBI:57567"/>
        <dbReference type="ChEBI" id="CHEBI:58053"/>
        <dbReference type="ChEBI" id="CHEBI:58189"/>
        <dbReference type="EC" id="6.3.4.4"/>
    </reaction>
</comment>
<dbReference type="EMBL" id="CP107246">
    <property type="protein sequence ID" value="WIM06430.1"/>
    <property type="molecule type" value="Genomic_DNA"/>
</dbReference>
<dbReference type="GO" id="GO:0005525">
    <property type="term" value="F:GTP binding"/>
    <property type="evidence" value="ECO:0007669"/>
    <property type="project" value="UniProtKB-UniRule"/>
</dbReference>
<evidence type="ECO:0000256" key="5">
    <source>
        <dbReference type="ARBA" id="ARBA00022755"/>
    </source>
</evidence>
<evidence type="ECO:0000256" key="9">
    <source>
        <dbReference type="PROSITE-ProRule" id="PRU10134"/>
    </source>
</evidence>
<gene>
    <name evidence="8" type="primary">purA</name>
    <name evidence="11" type="ORF">OHM77_03905</name>
</gene>
<name>A0AA49FN91_9PROT</name>
<dbReference type="Pfam" id="PF00709">
    <property type="entry name" value="Adenylsucc_synt"/>
    <property type="match status" value="1"/>
</dbReference>
<feature type="binding site" evidence="8">
    <location>
        <position position="41"/>
    </location>
    <ligand>
        <name>Mg(2+)</name>
        <dbReference type="ChEBI" id="CHEBI:18420"/>
    </ligand>
</feature>
<reference evidence="11" key="1">
    <citation type="journal article" date="2023" name="Nat. Microbiol.">
        <title>Enrichment and characterization of a nitric oxide-reducing microbial community in a continuous bioreactor.</title>
        <authorList>
            <person name="Garrido-Amador P."/>
            <person name="Stortenbeker N."/>
            <person name="Wessels H.J.C.T."/>
            <person name="Speth D.R."/>
            <person name="Garcia-Heredia I."/>
            <person name="Kartal B."/>
        </authorList>
    </citation>
    <scope>NUCLEOTIDE SEQUENCE</scope>
    <source>
        <strain evidence="11">MAG1</strain>
    </source>
</reference>
<keyword evidence="4 8" id="KW-0547">Nucleotide-binding</keyword>
<dbReference type="GO" id="GO:0004019">
    <property type="term" value="F:adenylosuccinate synthase activity"/>
    <property type="evidence" value="ECO:0007669"/>
    <property type="project" value="UniProtKB-UniRule"/>
</dbReference>
<feature type="binding site" evidence="8">
    <location>
        <position position="14"/>
    </location>
    <ligand>
        <name>Mg(2+)</name>
        <dbReference type="ChEBI" id="CHEBI:18420"/>
    </ligand>
</feature>
<dbReference type="InterPro" id="IPR018220">
    <property type="entry name" value="Adenylosuccin_syn_GTP-bd"/>
</dbReference>
<sequence>MAKNVVVVGTQWGDEGKGKIVDWLTDHSQGVVRFQGGHNAGHTLVIGGRKTVLHLVPSGILREGVTCYIGNGVVLSPDALIKELDELKAAGVDAEARLKISEACPLILPYHQALDVAREAAKGAKKIGTTGRGIGPCYEDKVARRGLRLQDLMRPKRFAEKLAELLDYHNFVLKNYLGADPLDFQKVLDGALAVGPRLIRMIADVPRALYEAHNAGANLLFEGAQGTLLDIDHGTFPYVTSSNCVAGAAAAGAGVGPGMLHYVLGITKAYTTRVGGGPFPTELYDAVDKLDPVGKHMATKGHEFGATTGRARRCGWFDAAALKRSIQINGVSGLCVTKLDVLDGIEEMKICTGYRLDGNFSDILPVGADDLERCEPVYESMPGWTDSTVGVKTFDALPAAARNYIKRMEELCGVPVDMISTGPDREETIVLRHPFK</sequence>
<dbReference type="Gene3D" id="3.90.170.10">
    <property type="entry name" value="Adenylosuccinate Synthetase, subunit A, domain 3"/>
    <property type="match status" value="1"/>
</dbReference>
<protein>
    <recommendedName>
        <fullName evidence="8 10">Adenylosuccinate synthetase</fullName>
        <shortName evidence="8">AMPSase</shortName>
        <shortName evidence="8">AdSS</shortName>
        <ecNumber evidence="8 10">6.3.4.4</ecNumber>
    </recommendedName>
    <alternativeName>
        <fullName evidence="8">IMP--aspartate ligase</fullName>
    </alternativeName>
</protein>
<comment type="cofactor">
    <cofactor evidence="8">
        <name>Mg(2+)</name>
        <dbReference type="ChEBI" id="CHEBI:18420"/>
    </cofactor>
    <text evidence="8">Binds 1 Mg(2+) ion per subunit.</text>
</comment>
<feature type="binding site" description="in other chain" evidence="8">
    <location>
        <position position="310"/>
    </location>
    <ligand>
        <name>IMP</name>
        <dbReference type="ChEBI" id="CHEBI:58053"/>
        <note>ligand shared between dimeric partners</note>
    </ligand>
</feature>
<dbReference type="PROSITE" id="PS01266">
    <property type="entry name" value="ADENYLOSUCCIN_SYN_1"/>
    <property type="match status" value="1"/>
</dbReference>
<evidence type="ECO:0000256" key="10">
    <source>
        <dbReference type="RuleBase" id="RU000520"/>
    </source>
</evidence>
<evidence type="ECO:0000256" key="7">
    <source>
        <dbReference type="ARBA" id="ARBA00023134"/>
    </source>
</evidence>
<keyword evidence="7 8" id="KW-0342">GTP-binding</keyword>
<feature type="binding site" description="in other chain" evidence="8">
    <location>
        <position position="130"/>
    </location>
    <ligand>
        <name>IMP</name>
        <dbReference type="ChEBI" id="CHEBI:58053"/>
        <note>ligand shared between dimeric partners</note>
    </ligand>
</feature>
<feature type="binding site" evidence="8">
    <location>
        <begin position="420"/>
        <end position="422"/>
    </location>
    <ligand>
        <name>GTP</name>
        <dbReference type="ChEBI" id="CHEBI:37565"/>
    </ligand>
</feature>
<feature type="binding site" description="in other chain" evidence="8">
    <location>
        <position position="240"/>
    </location>
    <ligand>
        <name>IMP</name>
        <dbReference type="ChEBI" id="CHEBI:58053"/>
        <note>ligand shared between dimeric partners</note>
    </ligand>
</feature>
<comment type="similarity">
    <text evidence="8 10">Belongs to the adenylosuccinate synthetase family.</text>
</comment>
<dbReference type="GO" id="GO:0044208">
    <property type="term" value="P:'de novo' AMP biosynthetic process"/>
    <property type="evidence" value="ECO:0007669"/>
    <property type="project" value="UniProtKB-UniRule"/>
</dbReference>
<dbReference type="FunFam" id="3.90.170.10:FF:000001">
    <property type="entry name" value="Adenylosuccinate synthetase"/>
    <property type="match status" value="1"/>
</dbReference>
<dbReference type="InterPro" id="IPR042110">
    <property type="entry name" value="Adenylosuccinate_synth_dom2"/>
</dbReference>
<dbReference type="EC" id="6.3.4.4" evidence="8 10"/>
<keyword evidence="3 8" id="KW-0479">Metal-binding</keyword>
<dbReference type="SMART" id="SM00788">
    <property type="entry name" value="Adenylsucc_synt"/>
    <property type="match status" value="1"/>
</dbReference>
<feature type="active site" description="Proton acceptor" evidence="8">
    <location>
        <position position="14"/>
    </location>
</feature>
<feature type="active site" evidence="9">
    <location>
        <position position="141"/>
    </location>
</feature>
<evidence type="ECO:0000256" key="2">
    <source>
        <dbReference type="ARBA" id="ARBA00022598"/>
    </source>
</evidence>
<dbReference type="GO" id="GO:0000287">
    <property type="term" value="F:magnesium ion binding"/>
    <property type="evidence" value="ECO:0007669"/>
    <property type="project" value="UniProtKB-UniRule"/>
</dbReference>
<dbReference type="FunFam" id="1.10.300.10:FF:000001">
    <property type="entry name" value="Adenylosuccinate synthetase"/>
    <property type="match status" value="1"/>
</dbReference>
<keyword evidence="5 8" id="KW-0658">Purine biosynthesis</keyword>
<dbReference type="NCBIfam" id="NF002223">
    <property type="entry name" value="PRK01117.1"/>
    <property type="match status" value="1"/>
</dbReference>
<dbReference type="InterPro" id="IPR027417">
    <property type="entry name" value="P-loop_NTPase"/>
</dbReference>
<feature type="binding site" evidence="8">
    <location>
        <begin position="13"/>
        <end position="19"/>
    </location>
    <ligand>
        <name>GTP</name>
        <dbReference type="ChEBI" id="CHEBI:37565"/>
    </ligand>
</feature>
<keyword evidence="2 8" id="KW-0436">Ligase</keyword>
<feature type="binding site" evidence="8">
    <location>
        <begin position="306"/>
        <end position="312"/>
    </location>
    <ligand>
        <name>substrate</name>
    </ligand>
</feature>
<dbReference type="InterPro" id="IPR001114">
    <property type="entry name" value="Adenylosuccinate_synthetase"/>
</dbReference>
<proteinExistence type="inferred from homology"/>
<feature type="binding site" evidence="8">
    <location>
        <position position="144"/>
    </location>
    <ligand>
        <name>IMP</name>
        <dbReference type="ChEBI" id="CHEBI:58053"/>
        <note>ligand shared between dimeric partners</note>
    </ligand>
</feature>
<dbReference type="PANTHER" id="PTHR11846">
    <property type="entry name" value="ADENYLOSUCCINATE SYNTHETASE"/>
    <property type="match status" value="1"/>
</dbReference>
<dbReference type="CDD" id="cd03108">
    <property type="entry name" value="AdSS"/>
    <property type="match status" value="1"/>
</dbReference>
<evidence type="ECO:0000256" key="6">
    <source>
        <dbReference type="ARBA" id="ARBA00022842"/>
    </source>
</evidence>
<dbReference type="Gene3D" id="1.10.300.10">
    <property type="entry name" value="Adenylosuccinate Synthetase, subunit A, domain 2"/>
    <property type="match status" value="1"/>
</dbReference>
<feature type="active site" description="Proton donor" evidence="8">
    <location>
        <position position="42"/>
    </location>
</feature>
<feature type="binding site" description="in other chain" evidence="8">
    <location>
        <begin position="14"/>
        <end position="17"/>
    </location>
    <ligand>
        <name>IMP</name>
        <dbReference type="ChEBI" id="CHEBI:58053"/>
        <note>ligand shared between dimeric partners</note>
    </ligand>
</feature>
<feature type="binding site" evidence="8">
    <location>
        <begin position="338"/>
        <end position="340"/>
    </location>
    <ligand>
        <name>GTP</name>
        <dbReference type="ChEBI" id="CHEBI:37565"/>
    </ligand>
</feature>
<dbReference type="GO" id="GO:0046040">
    <property type="term" value="P:IMP metabolic process"/>
    <property type="evidence" value="ECO:0007669"/>
    <property type="project" value="TreeGrafter"/>
</dbReference>
<feature type="binding site" evidence="8">
    <location>
        <begin position="41"/>
        <end position="43"/>
    </location>
    <ligand>
        <name>GTP</name>
        <dbReference type="ChEBI" id="CHEBI:37565"/>
    </ligand>
</feature>